<keyword evidence="1" id="KW-1133">Transmembrane helix</keyword>
<reference evidence="3" key="1">
    <citation type="submission" date="2013-08" db="EMBL/GenBank/DDBJ databases">
        <title>Genome sequencing of Arenimonas donghaensis.</title>
        <authorList>
            <person name="Chen F."/>
            <person name="Wang G."/>
        </authorList>
    </citation>
    <scope>NUCLEOTIDE SEQUENCE [LARGE SCALE GENOMIC DNA]</scope>
    <source>
        <strain evidence="3">HO3-R19</strain>
    </source>
</reference>
<evidence type="ECO:0008006" key="4">
    <source>
        <dbReference type="Google" id="ProtNLM"/>
    </source>
</evidence>
<reference evidence="2 3" key="2">
    <citation type="journal article" date="2015" name="Stand. Genomic Sci.">
        <title>High quality draft genomic sequence of Arenimonas donghaensis DSM 18148(T).</title>
        <authorList>
            <person name="Chen F."/>
            <person name="Wang H."/>
            <person name="Cao Y."/>
            <person name="Li X."/>
            <person name="Wang G."/>
        </authorList>
    </citation>
    <scope>NUCLEOTIDE SEQUENCE [LARGE SCALE GENOMIC DNA]</scope>
    <source>
        <strain evidence="2 3">HO3-R19</strain>
    </source>
</reference>
<sequence length="162" mass="16395">MDTQTIWFIVAGALIVIGLLGTILPVLPGLPVMFAGMWLAAWADGYQRIGAGVLVVLGILVALSIVTDLLASLLGARRAGASNKGLWGAGIGGFLGIFFGLPGLLAGPLLGATAGEMAHGRAWRDASRIGVGTWIGLLVGAILKVVLALAMLVLFAGALLVG</sequence>
<dbReference type="AlphaFoldDB" id="A0A087MLN1"/>
<feature type="transmembrane region" description="Helical" evidence="1">
    <location>
        <begin position="131"/>
        <end position="161"/>
    </location>
</feature>
<comment type="caution">
    <text evidence="2">The sequence shown here is derived from an EMBL/GenBank/DDBJ whole genome shotgun (WGS) entry which is preliminary data.</text>
</comment>
<dbReference type="EMBL" id="AVCJ01000001">
    <property type="protein sequence ID" value="KFL37784.1"/>
    <property type="molecule type" value="Genomic_DNA"/>
</dbReference>
<keyword evidence="1" id="KW-0472">Membrane</keyword>
<dbReference type="PANTHER" id="PTHR39165">
    <property type="entry name" value="IG HYPOTHETICAL 17883"/>
    <property type="match status" value="1"/>
</dbReference>
<dbReference type="RefSeq" id="WP_034220093.1">
    <property type="nucleotide sequence ID" value="NZ_AVCJ01000001.1"/>
</dbReference>
<keyword evidence="3" id="KW-1185">Reference proteome</keyword>
<gene>
    <name evidence="2" type="ORF">N788_01030</name>
</gene>
<dbReference type="Pfam" id="PF04306">
    <property type="entry name" value="DUF456"/>
    <property type="match status" value="1"/>
</dbReference>
<proteinExistence type="predicted"/>
<dbReference type="Proteomes" id="UP000029085">
    <property type="component" value="Unassembled WGS sequence"/>
</dbReference>
<evidence type="ECO:0000256" key="1">
    <source>
        <dbReference type="SAM" id="Phobius"/>
    </source>
</evidence>
<feature type="transmembrane region" description="Helical" evidence="1">
    <location>
        <begin position="86"/>
        <end position="110"/>
    </location>
</feature>
<accession>A0A087MLN1</accession>
<organism evidence="2 3">
    <name type="scientific">Arenimonas donghaensis DSM 18148 = HO3-R19</name>
    <dbReference type="NCBI Taxonomy" id="1121014"/>
    <lineage>
        <taxon>Bacteria</taxon>
        <taxon>Pseudomonadati</taxon>
        <taxon>Pseudomonadota</taxon>
        <taxon>Gammaproteobacteria</taxon>
        <taxon>Lysobacterales</taxon>
        <taxon>Lysobacteraceae</taxon>
        <taxon>Arenimonas</taxon>
    </lineage>
</organism>
<dbReference type="OrthoDB" id="9808460at2"/>
<keyword evidence="1" id="KW-0812">Transmembrane</keyword>
<feature type="transmembrane region" description="Helical" evidence="1">
    <location>
        <begin position="51"/>
        <end position="74"/>
    </location>
</feature>
<evidence type="ECO:0000313" key="2">
    <source>
        <dbReference type="EMBL" id="KFL37784.1"/>
    </source>
</evidence>
<evidence type="ECO:0000313" key="3">
    <source>
        <dbReference type="Proteomes" id="UP000029085"/>
    </source>
</evidence>
<feature type="transmembrane region" description="Helical" evidence="1">
    <location>
        <begin position="6"/>
        <end position="39"/>
    </location>
</feature>
<dbReference type="PANTHER" id="PTHR39165:SF1">
    <property type="entry name" value="DUF456 DOMAIN-CONTAINING PROTEIN"/>
    <property type="match status" value="1"/>
</dbReference>
<protein>
    <recommendedName>
        <fullName evidence="4">DUF456 domain-containing protein</fullName>
    </recommendedName>
</protein>
<dbReference type="InterPro" id="IPR007403">
    <property type="entry name" value="DUF456"/>
</dbReference>
<dbReference type="PATRIC" id="fig|1121014.3.peg.200"/>
<name>A0A087MLN1_9GAMM</name>